<dbReference type="PANTHER" id="PTHR11848">
    <property type="entry name" value="TGF-BETA FAMILY"/>
    <property type="match status" value="1"/>
</dbReference>
<evidence type="ECO:0000313" key="14">
    <source>
        <dbReference type="Proteomes" id="UP001652642"/>
    </source>
</evidence>
<evidence type="ECO:0000256" key="1">
    <source>
        <dbReference type="ARBA" id="ARBA00002588"/>
    </source>
</evidence>
<evidence type="ECO:0000256" key="6">
    <source>
        <dbReference type="ARBA" id="ARBA00022685"/>
    </source>
</evidence>
<dbReference type="GO" id="GO:0005125">
    <property type="term" value="F:cytokine activity"/>
    <property type="evidence" value="ECO:0007669"/>
    <property type="project" value="TreeGrafter"/>
</dbReference>
<evidence type="ECO:0000313" key="15">
    <source>
        <dbReference type="RefSeq" id="XP_020647786.2"/>
    </source>
</evidence>
<dbReference type="PANTHER" id="PTHR11848:SF117">
    <property type="entry name" value="INHIBIN ALPHA CHAIN"/>
    <property type="match status" value="1"/>
</dbReference>
<dbReference type="FunCoup" id="A0A6J0TH13">
    <property type="interactions" value="32"/>
</dbReference>
<dbReference type="Pfam" id="PF00019">
    <property type="entry name" value="TGF_beta"/>
    <property type="match status" value="1"/>
</dbReference>
<keyword evidence="9" id="KW-1015">Disulfide bond</keyword>
<dbReference type="GO" id="GO:0008083">
    <property type="term" value="F:growth factor activity"/>
    <property type="evidence" value="ECO:0007669"/>
    <property type="project" value="UniProtKB-KW"/>
</dbReference>
<dbReference type="GO" id="GO:0046880">
    <property type="term" value="P:regulation of follicle-stimulating hormone secretion"/>
    <property type="evidence" value="ECO:0007669"/>
    <property type="project" value="UniProtKB-ARBA"/>
</dbReference>
<dbReference type="SUPFAM" id="SSF57501">
    <property type="entry name" value="Cystine-knot cytokines"/>
    <property type="match status" value="1"/>
</dbReference>
<dbReference type="InterPro" id="IPR015615">
    <property type="entry name" value="TGF-beta-rel"/>
</dbReference>
<dbReference type="OrthoDB" id="9929039at2759"/>
<evidence type="ECO:0000256" key="9">
    <source>
        <dbReference type="ARBA" id="ARBA00023157"/>
    </source>
</evidence>
<dbReference type="GeneID" id="110078226"/>
<gene>
    <name evidence="15" type="primary">INHA</name>
</gene>
<reference evidence="14" key="1">
    <citation type="submission" date="2025-05" db="UniProtKB">
        <authorList>
            <consortium name="RefSeq"/>
        </authorList>
    </citation>
    <scope>NUCLEOTIDE SEQUENCE [LARGE SCALE GENOMIC DNA]</scope>
</reference>
<dbReference type="GO" id="GO:0005179">
    <property type="term" value="F:hormone activity"/>
    <property type="evidence" value="ECO:0007669"/>
    <property type="project" value="UniProtKB-KW"/>
</dbReference>
<accession>A0A6J0TH13</accession>
<dbReference type="PRINTS" id="PR00669">
    <property type="entry name" value="INHIBINA"/>
</dbReference>
<dbReference type="GO" id="GO:0048731">
    <property type="term" value="P:system development"/>
    <property type="evidence" value="ECO:0007669"/>
    <property type="project" value="UniProtKB-ARBA"/>
</dbReference>
<keyword evidence="14" id="KW-1185">Reference proteome</keyword>
<name>A0A6J0TH13_9SAUR</name>
<dbReference type="Gene3D" id="2.10.90.10">
    <property type="entry name" value="Cystine-knot cytokines"/>
    <property type="match status" value="1"/>
</dbReference>
<keyword evidence="6" id="KW-0165">Cleavage on pair of basic residues</keyword>
<reference evidence="15" key="2">
    <citation type="submission" date="2025-08" db="UniProtKB">
        <authorList>
            <consortium name="RefSeq"/>
        </authorList>
    </citation>
    <scope>IDENTIFICATION</scope>
</reference>
<dbReference type="PROSITE" id="PS00250">
    <property type="entry name" value="TGF_BETA_1"/>
    <property type="match status" value="1"/>
</dbReference>
<comment type="function">
    <text evidence="1">Inhibins and activins inhibit and activate, respectively, the secretion of follitropin by the pituitary gland. Inhibins/activins are involved in regulating a number of diverse functions such as hypothalamic and pituitary hormone secretion, gonadal hormone secretion, germ cell development and maturation, erythroid differentiation, insulin secretion, nerve cell survival, embryonic axial development or bone growth, depending on their subunit composition. Inhibins appear to oppose the functions of activins.</text>
</comment>
<evidence type="ECO:0000256" key="7">
    <source>
        <dbReference type="ARBA" id="ARBA00022702"/>
    </source>
</evidence>
<dbReference type="PROSITE" id="PS51362">
    <property type="entry name" value="TGF_BETA_2"/>
    <property type="match status" value="1"/>
</dbReference>
<dbReference type="KEGG" id="pvt:110078226"/>
<feature type="compositionally biased region" description="Polar residues" evidence="12">
    <location>
        <begin position="1"/>
        <end position="10"/>
    </location>
</feature>
<dbReference type="InterPro" id="IPR001839">
    <property type="entry name" value="TGF-b_C"/>
</dbReference>
<organism evidence="14 15">
    <name type="scientific">Pogona vitticeps</name>
    <name type="common">central bearded dragon</name>
    <dbReference type="NCBI Taxonomy" id="103695"/>
    <lineage>
        <taxon>Eukaryota</taxon>
        <taxon>Metazoa</taxon>
        <taxon>Chordata</taxon>
        <taxon>Craniata</taxon>
        <taxon>Vertebrata</taxon>
        <taxon>Euteleostomi</taxon>
        <taxon>Lepidosauria</taxon>
        <taxon>Squamata</taxon>
        <taxon>Bifurcata</taxon>
        <taxon>Unidentata</taxon>
        <taxon>Episquamata</taxon>
        <taxon>Toxicofera</taxon>
        <taxon>Iguania</taxon>
        <taxon>Acrodonta</taxon>
        <taxon>Agamidae</taxon>
        <taxon>Amphibolurinae</taxon>
        <taxon>Pogona</taxon>
    </lineage>
</organism>
<feature type="region of interest" description="Disordered" evidence="12">
    <location>
        <begin position="135"/>
        <end position="164"/>
    </location>
</feature>
<feature type="domain" description="TGF-beta family profile" evidence="13">
    <location>
        <begin position="315"/>
        <end position="430"/>
    </location>
</feature>
<comment type="similarity">
    <text evidence="3 11">Belongs to the TGF-beta family.</text>
</comment>
<evidence type="ECO:0000256" key="11">
    <source>
        <dbReference type="RuleBase" id="RU000354"/>
    </source>
</evidence>
<evidence type="ECO:0000256" key="2">
    <source>
        <dbReference type="ARBA" id="ARBA00004613"/>
    </source>
</evidence>
<dbReference type="AlphaFoldDB" id="A0A6J0TH13"/>
<evidence type="ECO:0000256" key="3">
    <source>
        <dbReference type="ARBA" id="ARBA00006656"/>
    </source>
</evidence>
<sequence length="430" mass="47379">MPSFPSLAQQRRQEGAGWVKTHRRTTGQSDHFTQTQDNFRIHTPVLGHRHSASALGHISKKSHNPVGVLRTPYILPLHLLDQSPLPTLPPINPMLMLLLALLLPAAVAGCSREEVDRPLILAKIKAHFLETLGPVPQSGRSQVGQRKGLHRRHASGTPAAGRWAEEDTSQVIVFPSTDVPCGPPEPDELPEEEGLFTYIFKPSAHTLSRVITSAQLWFYTGPVTMESSSPSEAASNSSRPKAEVLKLSEQGRIPVATTAVPAQEGWTVFHFGASFFPYIAQIFVLFIHCPGCPCVANAEKIPFLVISTKSKVRDRARRSSLPLLRGDPSFLQLLSSDATVHANCHRASINISFEELGWDKWIVHPSSFLFHYCHGSCPDTTFTHRPNFQLCCAALPGTMHPLRVRTTSDGGFSFKYETVPNIITQDCACI</sequence>
<evidence type="ECO:0000259" key="13">
    <source>
        <dbReference type="PROSITE" id="PS51362"/>
    </source>
</evidence>
<dbReference type="SMART" id="SM00204">
    <property type="entry name" value="TGFB"/>
    <property type="match status" value="1"/>
</dbReference>
<evidence type="ECO:0000256" key="10">
    <source>
        <dbReference type="ARBA" id="ARBA00023180"/>
    </source>
</evidence>
<dbReference type="Proteomes" id="UP001652642">
    <property type="component" value="Chromosome 1"/>
</dbReference>
<keyword evidence="5" id="KW-0964">Secreted</keyword>
<keyword evidence="7" id="KW-0372">Hormone</keyword>
<dbReference type="RefSeq" id="XP_020647786.2">
    <property type="nucleotide sequence ID" value="XM_020792127.2"/>
</dbReference>
<evidence type="ECO:0000256" key="5">
    <source>
        <dbReference type="ARBA" id="ARBA00022525"/>
    </source>
</evidence>
<keyword evidence="10" id="KW-0325">Glycoprotein</keyword>
<dbReference type="InterPro" id="IPR029034">
    <property type="entry name" value="Cystine-knot_cytokine"/>
</dbReference>
<dbReference type="GO" id="GO:0043512">
    <property type="term" value="C:inhibin A complex"/>
    <property type="evidence" value="ECO:0007669"/>
    <property type="project" value="UniProtKB-ARBA"/>
</dbReference>
<evidence type="ECO:0000256" key="4">
    <source>
        <dbReference type="ARBA" id="ARBA00019280"/>
    </source>
</evidence>
<keyword evidence="8 11" id="KW-0339">Growth factor</keyword>
<dbReference type="InterPro" id="IPR017948">
    <property type="entry name" value="TGFb_CS"/>
</dbReference>
<protein>
    <recommendedName>
        <fullName evidence="4">Inhibin alpha chain</fullName>
    </recommendedName>
</protein>
<proteinExistence type="inferred from homology"/>
<dbReference type="CTD" id="3623"/>
<dbReference type="InParanoid" id="A0A6J0TH13"/>
<evidence type="ECO:0000256" key="8">
    <source>
        <dbReference type="ARBA" id="ARBA00023030"/>
    </source>
</evidence>
<feature type="region of interest" description="Disordered" evidence="12">
    <location>
        <begin position="1"/>
        <end position="30"/>
    </location>
</feature>
<evidence type="ECO:0000256" key="12">
    <source>
        <dbReference type="SAM" id="MobiDB-lite"/>
    </source>
</evidence>
<dbReference type="GO" id="GO:0051241">
    <property type="term" value="P:negative regulation of multicellular organismal process"/>
    <property type="evidence" value="ECO:0007669"/>
    <property type="project" value="UniProtKB-ARBA"/>
</dbReference>
<comment type="subcellular location">
    <subcellularLocation>
        <location evidence="2">Secreted</location>
    </subcellularLocation>
</comment>